<feature type="domain" description="Glycosyl hydrolase family 13 catalytic" evidence="2">
    <location>
        <begin position="50"/>
        <end position="289"/>
    </location>
</feature>
<dbReference type="EMBL" id="BMGT01000001">
    <property type="protein sequence ID" value="GGG62674.1"/>
    <property type="molecule type" value="Genomic_DNA"/>
</dbReference>
<dbReference type="RefSeq" id="WP_188552151.1">
    <property type="nucleotide sequence ID" value="NZ_BMGT01000001.1"/>
</dbReference>
<dbReference type="PANTHER" id="PTHR10357">
    <property type="entry name" value="ALPHA-AMYLASE FAMILY MEMBER"/>
    <property type="match status" value="1"/>
</dbReference>
<keyword evidence="1" id="KW-0732">Signal</keyword>
<dbReference type="GO" id="GO:0004556">
    <property type="term" value="F:alpha-amylase activity"/>
    <property type="evidence" value="ECO:0007669"/>
    <property type="project" value="TreeGrafter"/>
</dbReference>
<reference evidence="3" key="2">
    <citation type="submission" date="2020-09" db="EMBL/GenBank/DDBJ databases">
        <authorList>
            <person name="Sun Q."/>
            <person name="Zhou Y."/>
        </authorList>
    </citation>
    <scope>NUCLEOTIDE SEQUENCE</scope>
    <source>
        <strain evidence="3">CGMCC 1.12997</strain>
    </source>
</reference>
<evidence type="ECO:0000313" key="4">
    <source>
        <dbReference type="Proteomes" id="UP000647241"/>
    </source>
</evidence>
<evidence type="ECO:0000313" key="3">
    <source>
        <dbReference type="EMBL" id="GGG62674.1"/>
    </source>
</evidence>
<dbReference type="InterPro" id="IPR017853">
    <property type="entry name" value="GH"/>
</dbReference>
<reference evidence="3" key="1">
    <citation type="journal article" date="2014" name="Int. J. Syst. Evol. Microbiol.">
        <title>Complete genome sequence of Corynebacterium casei LMG S-19264T (=DSM 44701T), isolated from a smear-ripened cheese.</title>
        <authorList>
            <consortium name="US DOE Joint Genome Institute (JGI-PGF)"/>
            <person name="Walter F."/>
            <person name="Albersmeier A."/>
            <person name="Kalinowski J."/>
            <person name="Ruckert C."/>
        </authorList>
    </citation>
    <scope>NUCLEOTIDE SEQUENCE</scope>
    <source>
        <strain evidence="3">CGMCC 1.12997</strain>
    </source>
</reference>
<dbReference type="InterPro" id="IPR006047">
    <property type="entry name" value="GH13_cat_dom"/>
</dbReference>
<dbReference type="Pfam" id="PF00128">
    <property type="entry name" value="Alpha-amylase"/>
    <property type="match status" value="1"/>
</dbReference>
<dbReference type="Proteomes" id="UP000647241">
    <property type="component" value="Unassembled WGS sequence"/>
</dbReference>
<evidence type="ECO:0000259" key="2">
    <source>
        <dbReference type="SMART" id="SM00642"/>
    </source>
</evidence>
<dbReference type="SMART" id="SM00642">
    <property type="entry name" value="Aamy"/>
    <property type="match status" value="1"/>
</dbReference>
<gene>
    <name evidence="3" type="ORF">GCM10011585_00110</name>
</gene>
<name>A0A917GZJ3_9BACT</name>
<feature type="chain" id="PRO_5037366823" description="Glycosyl hydrolase family 13 catalytic domain-containing protein" evidence="1">
    <location>
        <begin position="25"/>
        <end position="419"/>
    </location>
</feature>
<protein>
    <recommendedName>
        <fullName evidence="2">Glycosyl hydrolase family 13 catalytic domain-containing protein</fullName>
    </recommendedName>
</protein>
<dbReference type="SUPFAM" id="SSF51445">
    <property type="entry name" value="(Trans)glycosidases"/>
    <property type="match status" value="1"/>
</dbReference>
<accession>A0A917GZJ3</accession>
<dbReference type="AlphaFoldDB" id="A0A917GZJ3"/>
<organism evidence="3 4">
    <name type="scientific">Edaphobacter dinghuensis</name>
    <dbReference type="NCBI Taxonomy" id="1560005"/>
    <lineage>
        <taxon>Bacteria</taxon>
        <taxon>Pseudomonadati</taxon>
        <taxon>Acidobacteriota</taxon>
        <taxon>Terriglobia</taxon>
        <taxon>Terriglobales</taxon>
        <taxon>Acidobacteriaceae</taxon>
        <taxon>Edaphobacter</taxon>
    </lineage>
</organism>
<dbReference type="Gene3D" id="3.20.20.80">
    <property type="entry name" value="Glycosidases"/>
    <property type="match status" value="2"/>
</dbReference>
<evidence type="ECO:0000256" key="1">
    <source>
        <dbReference type="SAM" id="SignalP"/>
    </source>
</evidence>
<proteinExistence type="predicted"/>
<sequence length="419" mass="45428">MPTNRTKALLALSLACIVTLSASAQMLARPGWAGFGEKSEAWWKHSIIYEIDPHSFSSTGLHGVAQRLDYIRSLGADAILLTHIAPDATHPQSLDPALGTLDDLDDLSREASSRNMRILLDLGTPPAGTDLNSLARLWLNRGLAGFRIADPQQADQLRKITGSYIGERIVIGDLYPSNSHQQPQLLLNPSLTKLTQFNAATLRPAVEAFLSNSNALLLATDGPEITRSATRFGDPQHALDQGKVLAALLLANRASSLIYFGQEIGLAGPTMQWGTPIPPASDRTRRPVHPAVVNDPVSVAAQDSNPASLLSWYRQLAALHHSNQTLNSAPAIIFDHDAQNVLAWVHKPSDASLKNPAVVVVCNLSAQPAHVSLKDDMQKLHLKGNFLRTLLRSDNGMGPMSLDSMTIPPYTVYIGQLRY</sequence>
<keyword evidence="4" id="KW-1185">Reference proteome</keyword>
<dbReference type="GO" id="GO:0009313">
    <property type="term" value="P:oligosaccharide catabolic process"/>
    <property type="evidence" value="ECO:0007669"/>
    <property type="project" value="TreeGrafter"/>
</dbReference>
<dbReference type="PANTHER" id="PTHR10357:SF179">
    <property type="entry name" value="NEUTRAL AND BASIC AMINO ACID TRANSPORT PROTEIN RBAT"/>
    <property type="match status" value="1"/>
</dbReference>
<feature type="signal peptide" evidence="1">
    <location>
        <begin position="1"/>
        <end position="24"/>
    </location>
</feature>
<comment type="caution">
    <text evidence="3">The sequence shown here is derived from an EMBL/GenBank/DDBJ whole genome shotgun (WGS) entry which is preliminary data.</text>
</comment>